<dbReference type="OrthoDB" id="9783944at2"/>
<dbReference type="AlphaFoldDB" id="A0A1T2XAH1"/>
<dbReference type="STRING" id="1324314.BVG16_17225"/>
<dbReference type="PANTHER" id="PTHR31157">
    <property type="entry name" value="SCP DOMAIN-CONTAINING PROTEIN"/>
    <property type="match status" value="1"/>
</dbReference>
<name>A0A1T2XAH1_9BACL</name>
<evidence type="ECO:0000256" key="2">
    <source>
        <dbReference type="SAM" id="SignalP"/>
    </source>
</evidence>
<dbReference type="EMBL" id="MSZX01000006">
    <property type="protein sequence ID" value="OPA76891.1"/>
    <property type="molecule type" value="Genomic_DNA"/>
</dbReference>
<feature type="compositionally biased region" description="Low complexity" evidence="1">
    <location>
        <begin position="77"/>
        <end position="107"/>
    </location>
</feature>
<sequence length="248" mass="27405">MKKWKTRFTTTALVTAMAVAWMVPTAASAASAATPNCNDIVTKYFQDNSNMQPYMKIVVVQGPNITVTVPQKKPVISTPSVPVKQPSKVPSVSKPQPQPSKPQVTVPAQPSKPSTPPSNTATTDQAKFAEQVVKLVNQERAKQGLSALAVDTQLANMAMDKAVDMYKNNYFSHQSPTFGSPFDMMKQYNIKYGYAGENIAKGQQTPEQVMKDWMNSQGHRENIMNAHYTHIGVAYYQGEWVQEFISKA</sequence>
<evidence type="ECO:0000259" key="3">
    <source>
        <dbReference type="Pfam" id="PF00188"/>
    </source>
</evidence>
<feature type="chain" id="PRO_5013182272" description="SCP domain-containing protein" evidence="2">
    <location>
        <begin position="30"/>
        <end position="248"/>
    </location>
</feature>
<accession>A0A1T2XAH1</accession>
<evidence type="ECO:0000256" key="1">
    <source>
        <dbReference type="SAM" id="MobiDB-lite"/>
    </source>
</evidence>
<dbReference type="SUPFAM" id="SSF55797">
    <property type="entry name" value="PR-1-like"/>
    <property type="match status" value="1"/>
</dbReference>
<feature type="region of interest" description="Disordered" evidence="1">
    <location>
        <begin position="76"/>
        <end position="123"/>
    </location>
</feature>
<organism evidence="4 5">
    <name type="scientific">Paenibacillus selenitireducens</name>
    <dbReference type="NCBI Taxonomy" id="1324314"/>
    <lineage>
        <taxon>Bacteria</taxon>
        <taxon>Bacillati</taxon>
        <taxon>Bacillota</taxon>
        <taxon>Bacilli</taxon>
        <taxon>Bacillales</taxon>
        <taxon>Paenibacillaceae</taxon>
        <taxon>Paenibacillus</taxon>
    </lineage>
</organism>
<comment type="caution">
    <text evidence="4">The sequence shown here is derived from an EMBL/GenBank/DDBJ whole genome shotgun (WGS) entry which is preliminary data.</text>
</comment>
<feature type="signal peptide" evidence="2">
    <location>
        <begin position="1"/>
        <end position="29"/>
    </location>
</feature>
<gene>
    <name evidence="4" type="ORF">BVG16_17225</name>
</gene>
<dbReference type="Pfam" id="PF00188">
    <property type="entry name" value="CAP"/>
    <property type="match status" value="1"/>
</dbReference>
<evidence type="ECO:0000313" key="4">
    <source>
        <dbReference type="EMBL" id="OPA76891.1"/>
    </source>
</evidence>
<dbReference type="Gene3D" id="3.40.33.10">
    <property type="entry name" value="CAP"/>
    <property type="match status" value="1"/>
</dbReference>
<feature type="domain" description="SCP" evidence="3">
    <location>
        <begin position="134"/>
        <end position="241"/>
    </location>
</feature>
<dbReference type="PANTHER" id="PTHR31157:SF1">
    <property type="entry name" value="SCP DOMAIN-CONTAINING PROTEIN"/>
    <property type="match status" value="1"/>
</dbReference>
<dbReference type="RefSeq" id="WP_078499955.1">
    <property type="nucleotide sequence ID" value="NZ_MSZX01000006.1"/>
</dbReference>
<dbReference type="CDD" id="cd05379">
    <property type="entry name" value="CAP_bacterial"/>
    <property type="match status" value="1"/>
</dbReference>
<proteinExistence type="predicted"/>
<reference evidence="4 5" key="1">
    <citation type="submission" date="2017-01" db="EMBL/GenBank/DDBJ databases">
        <title>Genome analysis of Paenibacillus selenitrireducens ES3-24.</title>
        <authorList>
            <person name="Xu D."/>
            <person name="Yao R."/>
            <person name="Zheng S."/>
        </authorList>
    </citation>
    <scope>NUCLEOTIDE SEQUENCE [LARGE SCALE GENOMIC DNA]</scope>
    <source>
        <strain evidence="4 5">ES3-24</strain>
    </source>
</reference>
<keyword evidence="5" id="KW-1185">Reference proteome</keyword>
<dbReference type="Proteomes" id="UP000190188">
    <property type="component" value="Unassembled WGS sequence"/>
</dbReference>
<keyword evidence="2" id="KW-0732">Signal</keyword>
<dbReference type="InterPro" id="IPR035940">
    <property type="entry name" value="CAP_sf"/>
</dbReference>
<evidence type="ECO:0000313" key="5">
    <source>
        <dbReference type="Proteomes" id="UP000190188"/>
    </source>
</evidence>
<protein>
    <recommendedName>
        <fullName evidence="3">SCP domain-containing protein</fullName>
    </recommendedName>
</protein>
<dbReference type="InterPro" id="IPR014044">
    <property type="entry name" value="CAP_dom"/>
</dbReference>